<name>A0A1M6VSA9_9BURK</name>
<organism evidence="1 2">
    <name type="scientific">Paraburkholderia terricola</name>
    <dbReference type="NCBI Taxonomy" id="169427"/>
    <lineage>
        <taxon>Bacteria</taxon>
        <taxon>Pseudomonadati</taxon>
        <taxon>Pseudomonadota</taxon>
        <taxon>Betaproteobacteria</taxon>
        <taxon>Burkholderiales</taxon>
        <taxon>Burkholderiaceae</taxon>
        <taxon>Paraburkholderia</taxon>
    </lineage>
</organism>
<gene>
    <name evidence="1" type="ORF">SAMN05192548_10414</name>
</gene>
<reference evidence="1 2" key="1">
    <citation type="submission" date="2016-11" db="EMBL/GenBank/DDBJ databases">
        <authorList>
            <person name="Jaros S."/>
            <person name="Januszkiewicz K."/>
            <person name="Wedrychowicz H."/>
        </authorList>
    </citation>
    <scope>NUCLEOTIDE SEQUENCE [LARGE SCALE GENOMIC DNA]</scope>
    <source>
        <strain evidence="1 2">LMG 20594</strain>
    </source>
</reference>
<dbReference type="EMBL" id="FRAB01000041">
    <property type="protein sequence ID" value="SHK84225.1"/>
    <property type="molecule type" value="Genomic_DNA"/>
</dbReference>
<protein>
    <submittedName>
        <fullName evidence="1">Uncharacterized protein</fullName>
    </submittedName>
</protein>
<proteinExistence type="predicted"/>
<evidence type="ECO:0000313" key="2">
    <source>
        <dbReference type="Proteomes" id="UP000184395"/>
    </source>
</evidence>
<dbReference type="RefSeq" id="WP_235004972.1">
    <property type="nucleotide sequence ID" value="NZ_CADFGY010000037.1"/>
</dbReference>
<dbReference type="AlphaFoldDB" id="A0A1M6VSA9"/>
<accession>A0A1M6VSA9</accession>
<sequence length="104" mass="11840">MKQNAAKVRFLLNLLPPRLWTVEGLGVFSHEAVMVVPTLPAALLERSELYRHLRMRQQQFARTGTGRLPVRKIADVILQHADTRPEALVEHRQRIQAGRARGQG</sequence>
<evidence type="ECO:0000313" key="1">
    <source>
        <dbReference type="EMBL" id="SHK84225.1"/>
    </source>
</evidence>
<dbReference type="STRING" id="169427.SAMN05192548_10414"/>
<dbReference type="Proteomes" id="UP000184395">
    <property type="component" value="Unassembled WGS sequence"/>
</dbReference>